<dbReference type="InterPro" id="IPR019734">
    <property type="entry name" value="TPR_rpt"/>
</dbReference>
<protein>
    <submittedName>
        <fullName evidence="4">Tetratricopeptide repeat protein</fullName>
    </submittedName>
</protein>
<proteinExistence type="predicted"/>
<evidence type="ECO:0000256" key="3">
    <source>
        <dbReference type="SAM" id="Phobius"/>
    </source>
</evidence>
<name>A0ABZ0JYY5_9GAMM</name>
<keyword evidence="2" id="KW-0802">TPR repeat</keyword>
<dbReference type="Pfam" id="PF13174">
    <property type="entry name" value="TPR_6"/>
    <property type="match status" value="1"/>
</dbReference>
<dbReference type="SMART" id="SM00028">
    <property type="entry name" value="TPR"/>
    <property type="match status" value="2"/>
</dbReference>
<dbReference type="InterPro" id="IPR051263">
    <property type="entry name" value="C-type_cytochrome_biogenesis"/>
</dbReference>
<feature type="repeat" description="TPR" evidence="2">
    <location>
        <begin position="110"/>
        <end position="143"/>
    </location>
</feature>
<keyword evidence="3" id="KW-0472">Membrane</keyword>
<dbReference type="SUPFAM" id="SSF48452">
    <property type="entry name" value="TPR-like"/>
    <property type="match status" value="1"/>
</dbReference>
<evidence type="ECO:0000256" key="2">
    <source>
        <dbReference type="PROSITE-ProRule" id="PRU00339"/>
    </source>
</evidence>
<gene>
    <name evidence="4" type="ORF">RGE70_01415</name>
</gene>
<organism evidence="4 5">
    <name type="scientific">Shewanella youngdeokensis</name>
    <dbReference type="NCBI Taxonomy" id="2999068"/>
    <lineage>
        <taxon>Bacteria</taxon>
        <taxon>Pseudomonadati</taxon>
        <taxon>Pseudomonadota</taxon>
        <taxon>Gammaproteobacteria</taxon>
        <taxon>Alteromonadales</taxon>
        <taxon>Shewanellaceae</taxon>
        <taxon>Shewanella</taxon>
    </lineage>
</organism>
<keyword evidence="3" id="KW-1133">Transmembrane helix</keyword>
<accession>A0ABZ0JYY5</accession>
<keyword evidence="3" id="KW-0812">Transmembrane</keyword>
<keyword evidence="5" id="KW-1185">Reference proteome</keyword>
<evidence type="ECO:0000256" key="1">
    <source>
        <dbReference type="ARBA" id="ARBA00022748"/>
    </source>
</evidence>
<sequence length="240" mass="26661">MSILAVGIGFCLMCTVAFVWFHHRQARHLQLATPELTIDSTRNTDTAVAVNRTVPTAVSVVLIVLPLVIYSQLGRFTEWDKGVVDEHIDYLIAADINKNARKAYEQPNNEIALLNLAQSYTEGGLYAKAVETLDKVLALSGDDPKTLGLKASAMYYRDNRTMSIETSVILARALALDEFDFQSLLLIATDAYLNKDYEKAIAHWQILLRSPSQSFNRAAINNAILKTEQKIANRSVTASE</sequence>
<dbReference type="PANTHER" id="PTHR47870:SF1">
    <property type="entry name" value="CYTOCHROME C-TYPE BIOGENESIS PROTEIN CCMH"/>
    <property type="match status" value="1"/>
</dbReference>
<dbReference type="InterPro" id="IPR011990">
    <property type="entry name" value="TPR-like_helical_dom_sf"/>
</dbReference>
<evidence type="ECO:0000313" key="4">
    <source>
        <dbReference type="EMBL" id="WOT05513.1"/>
    </source>
</evidence>
<dbReference type="RefSeq" id="WP_310469771.1">
    <property type="nucleotide sequence ID" value="NZ_CP136522.1"/>
</dbReference>
<dbReference type="Gene3D" id="1.25.40.10">
    <property type="entry name" value="Tetratricopeptide repeat domain"/>
    <property type="match status" value="1"/>
</dbReference>
<dbReference type="PANTHER" id="PTHR47870">
    <property type="entry name" value="CYTOCHROME C-TYPE BIOGENESIS PROTEIN CCMH"/>
    <property type="match status" value="1"/>
</dbReference>
<feature type="transmembrane region" description="Helical" evidence="3">
    <location>
        <begin position="50"/>
        <end position="70"/>
    </location>
</feature>
<dbReference type="PROSITE" id="PS50005">
    <property type="entry name" value="TPR"/>
    <property type="match status" value="1"/>
</dbReference>
<reference evidence="4 5" key="1">
    <citation type="submission" date="2023-10" db="EMBL/GenBank/DDBJ databases">
        <title>Complete genome sequence of Shewanella sp. DAU334.</title>
        <authorList>
            <person name="Lee Y.-S."/>
            <person name="Jeong H.-R."/>
            <person name="Hwang E.-J."/>
            <person name="Choi Y.-L."/>
            <person name="Kim G.-D."/>
        </authorList>
    </citation>
    <scope>NUCLEOTIDE SEQUENCE [LARGE SCALE GENOMIC DNA]</scope>
    <source>
        <strain evidence="4 5">DAU334</strain>
    </source>
</reference>
<evidence type="ECO:0000313" key="5">
    <source>
        <dbReference type="Proteomes" id="UP001529491"/>
    </source>
</evidence>
<dbReference type="Proteomes" id="UP001529491">
    <property type="component" value="Chromosome"/>
</dbReference>
<dbReference type="EMBL" id="CP136522">
    <property type="protein sequence ID" value="WOT05513.1"/>
    <property type="molecule type" value="Genomic_DNA"/>
</dbReference>
<keyword evidence="1" id="KW-0201">Cytochrome c-type biogenesis</keyword>